<evidence type="ECO:0000313" key="6">
    <source>
        <dbReference type="Proteomes" id="UP000008635"/>
    </source>
</evidence>
<dbReference type="STRING" id="709986.Deima_2799"/>
<keyword evidence="2 3" id="KW-0067">ATP-binding</keyword>
<dbReference type="Proteomes" id="UP000008635">
    <property type="component" value="Chromosome"/>
</dbReference>
<organism evidence="5 6">
    <name type="scientific">Deinococcus maricopensis (strain DSM 21211 / LMG 22137 / NRRL B-23946 / LB-34)</name>
    <dbReference type="NCBI Taxonomy" id="709986"/>
    <lineage>
        <taxon>Bacteria</taxon>
        <taxon>Thermotogati</taxon>
        <taxon>Deinococcota</taxon>
        <taxon>Deinococci</taxon>
        <taxon>Deinococcales</taxon>
        <taxon>Deinococcaceae</taxon>
        <taxon>Deinococcus</taxon>
    </lineage>
</organism>
<dbReference type="RefSeq" id="WP_013557932.1">
    <property type="nucleotide sequence ID" value="NC_014958.1"/>
</dbReference>
<sequence>MAPREIYVNQGGHRWPFSKGLVVESVVTAGGTPEAAAAVARAVEQHLLDVNLRDVTTRQLKEAMVSQAGALLGDALSDRLRAQTAAFEDIIVEGEAGTLPFSRGILARSLEDTGLAPREAYSVASRIDQHLRERGITHFAASDIDDLIERALSERYGEHLRLTYRFLRQNRGRLGVLETGGSTPVPFSKGILTQSLLAAGVAPDYARKVARAAQARLRGTEDRLVTRAHVSDVTEELLRQEIGPQVADRYRLLRVVRRPPKPLAILLGGVSGTGKSFLAAELAYRLGITRIISTDSVREVMRAMVSPALVPTLHMSSFDAWEALLDPAEPHPAHPSKAQLLAGFREQAQQVSVGVGAVVRRSLEENASLVLEGVHLAPGYLRASDFEGAIVIPMLVTVPDEAEHRRHFQARDRETTQTRPMSRYLRYFREIRQMQTYLTDLAGHVGVPTLNGLSLDEAADQAMEVIMSRVVTALPPEQRAAFTNV</sequence>
<dbReference type="NCBIfam" id="NF008994">
    <property type="entry name" value="PRK12337.1"/>
    <property type="match status" value="1"/>
</dbReference>
<dbReference type="GO" id="GO:0016301">
    <property type="term" value="F:kinase activity"/>
    <property type="evidence" value="ECO:0007669"/>
    <property type="project" value="UniProtKB-KW"/>
</dbReference>
<evidence type="ECO:0000313" key="5">
    <source>
        <dbReference type="EMBL" id="ADV68428.1"/>
    </source>
</evidence>
<reference evidence="6" key="2">
    <citation type="submission" date="2011-01" db="EMBL/GenBank/DDBJ databases">
        <title>The complete genome of Deinococcus maricopensis DSM 21211.</title>
        <authorList>
            <consortium name="US DOE Joint Genome Institute (JGI-PGF)"/>
            <person name="Lucas S."/>
            <person name="Copeland A."/>
            <person name="Lapidus A."/>
            <person name="Goodwin L."/>
            <person name="Pitluck S."/>
            <person name="Kyrpides N."/>
            <person name="Mavromatis K."/>
            <person name="Pagani I."/>
            <person name="Ivanova N."/>
            <person name="Ovchinnikova G."/>
            <person name="Zeytun A."/>
            <person name="Detter J.C."/>
            <person name="Han C."/>
            <person name="Land M."/>
            <person name="Hauser L."/>
            <person name="Markowitz V."/>
            <person name="Cheng J.-F."/>
            <person name="Hugenholtz P."/>
            <person name="Woyke T."/>
            <person name="Wu D."/>
            <person name="Pukall R."/>
            <person name="Gehrich-Schroeter G."/>
            <person name="Brambilla E."/>
            <person name="Klenk H.-P."/>
            <person name="Eisen J.A."/>
        </authorList>
    </citation>
    <scope>NUCLEOTIDE SEQUENCE [LARGE SCALE GENOMIC DNA]</scope>
    <source>
        <strain evidence="6">DSM 21211 / LMG 22137 / NRRL B-23946 / LB-34</strain>
    </source>
</reference>
<gene>
    <name evidence="5" type="ordered locus">Deima_2799</name>
</gene>
<reference evidence="5 6" key="1">
    <citation type="journal article" date="2011" name="Stand. Genomic Sci.">
        <title>Complete genome sequence of Deinococcus maricopensis type strain (LB-34).</title>
        <authorList>
            <person name="Pukall R."/>
            <person name="Zeytun A."/>
            <person name="Lucas S."/>
            <person name="Lapidus A."/>
            <person name="Hammon N."/>
            <person name="Deshpande S."/>
            <person name="Nolan M."/>
            <person name="Cheng J.F."/>
            <person name="Pitluck S."/>
            <person name="Liolios K."/>
            <person name="Pagani I."/>
            <person name="Mikhailova N."/>
            <person name="Ivanova N."/>
            <person name="Mavromatis K."/>
            <person name="Pati A."/>
            <person name="Tapia R."/>
            <person name="Han C."/>
            <person name="Goodwin L."/>
            <person name="Chen A."/>
            <person name="Palaniappan K."/>
            <person name="Land M."/>
            <person name="Hauser L."/>
            <person name="Chang Y.J."/>
            <person name="Jeffries C.D."/>
            <person name="Brambilla E.M."/>
            <person name="Rohde M."/>
            <person name="Goker M."/>
            <person name="Detter J.C."/>
            <person name="Woyke T."/>
            <person name="Bristow J."/>
            <person name="Eisen J.A."/>
            <person name="Markowitz V."/>
            <person name="Hugenholtz P."/>
            <person name="Kyrpides N.C."/>
            <person name="Klenk H.P."/>
        </authorList>
    </citation>
    <scope>NUCLEOTIDE SEQUENCE [LARGE SCALE GENOMIC DNA]</scope>
    <source>
        <strain evidence="6">DSM 21211 / LMG 22137 / NRRL B-23946 / LB-34</strain>
    </source>
</reference>
<dbReference type="PANTHER" id="PTHR33477">
    <property type="entry name" value="P-LOOP NTPASE DOMAIN-CONTAINING PROTEIN LPA1 HOMOLOG 1"/>
    <property type="match status" value="1"/>
</dbReference>
<dbReference type="InterPro" id="IPR027417">
    <property type="entry name" value="P-loop_NTPase"/>
</dbReference>
<accession>E8UBI9</accession>
<dbReference type="AlphaFoldDB" id="E8UBI9"/>
<evidence type="ECO:0000256" key="3">
    <source>
        <dbReference type="PROSITE-ProRule" id="PRU00492"/>
    </source>
</evidence>
<feature type="domain" description="ATP-cone" evidence="4">
    <location>
        <begin position="88"/>
        <end position="173"/>
    </location>
</feature>
<protein>
    <submittedName>
        <fullName evidence="5">2-phosphoglycerate kinase</fullName>
    </submittedName>
</protein>
<keyword evidence="5" id="KW-0808">Transferase</keyword>
<dbReference type="GO" id="GO:0005524">
    <property type="term" value="F:ATP binding"/>
    <property type="evidence" value="ECO:0007669"/>
    <property type="project" value="UniProtKB-UniRule"/>
</dbReference>
<dbReference type="InterPro" id="IPR005144">
    <property type="entry name" value="ATP-cone_dom"/>
</dbReference>
<dbReference type="PROSITE" id="PS51161">
    <property type="entry name" value="ATP_CONE"/>
    <property type="match status" value="2"/>
</dbReference>
<feature type="domain" description="ATP-cone" evidence="4">
    <location>
        <begin position="174"/>
        <end position="261"/>
    </location>
</feature>
<proteinExistence type="predicted"/>
<dbReference type="EMBL" id="CP002454">
    <property type="protein sequence ID" value="ADV68428.1"/>
    <property type="molecule type" value="Genomic_DNA"/>
</dbReference>
<dbReference type="SUPFAM" id="SSF52540">
    <property type="entry name" value="P-loop containing nucleoside triphosphate hydrolases"/>
    <property type="match status" value="1"/>
</dbReference>
<keyword evidence="1 3" id="KW-0547">Nucleotide-binding</keyword>
<name>E8UBI9_DEIML</name>
<evidence type="ECO:0000256" key="1">
    <source>
        <dbReference type="ARBA" id="ARBA00022741"/>
    </source>
</evidence>
<keyword evidence="5" id="KW-0418">Kinase</keyword>
<evidence type="ECO:0000259" key="4">
    <source>
        <dbReference type="PROSITE" id="PS51161"/>
    </source>
</evidence>
<evidence type="ECO:0000256" key="2">
    <source>
        <dbReference type="ARBA" id="ARBA00022840"/>
    </source>
</evidence>
<keyword evidence="6" id="KW-1185">Reference proteome</keyword>
<dbReference type="OrthoDB" id="58297at2"/>
<dbReference type="KEGG" id="dmr:Deima_2799"/>
<dbReference type="PANTHER" id="PTHR33477:SF3">
    <property type="entry name" value="P-LOOP NTPASE DOMAIN-CONTAINING PROTEIN LPA1 HOMOLOG 1"/>
    <property type="match status" value="1"/>
</dbReference>
<dbReference type="HOGENOM" id="CLU_606637_0_0_0"/>
<dbReference type="eggNOG" id="COG2074">
    <property type="taxonomic scope" value="Bacteria"/>
</dbReference>
<dbReference type="Gene3D" id="3.40.50.300">
    <property type="entry name" value="P-loop containing nucleotide triphosphate hydrolases"/>
    <property type="match status" value="1"/>
</dbReference>